<feature type="binding site" evidence="9">
    <location>
        <position position="11"/>
    </location>
    <ligand>
        <name>NADPH</name>
        <dbReference type="ChEBI" id="CHEBI:57783"/>
    </ligand>
</feature>
<protein>
    <recommendedName>
        <fullName evidence="9">1-deoxy-D-xylulose 5-phosphate reductoisomerase</fullName>
        <shortName evidence="9">DXP reductoisomerase</shortName>
        <ecNumber evidence="9">1.1.1.267</ecNumber>
    </recommendedName>
    <alternativeName>
        <fullName evidence="9">1-deoxyxylulose-5-phosphate reductoisomerase</fullName>
    </alternativeName>
    <alternativeName>
        <fullName evidence="9">2-C-methyl-D-erythritol 4-phosphate synthase</fullName>
    </alternativeName>
</protein>
<feature type="binding site" evidence="9">
    <location>
        <position position="38"/>
    </location>
    <ligand>
        <name>NADPH</name>
        <dbReference type="ChEBI" id="CHEBI:57783"/>
    </ligand>
</feature>
<comment type="similarity">
    <text evidence="2 9">Belongs to the DXR family.</text>
</comment>
<dbReference type="FunFam" id="3.40.50.720:FF:000045">
    <property type="entry name" value="1-deoxy-D-xylulose 5-phosphate reductoisomerase"/>
    <property type="match status" value="1"/>
</dbReference>
<evidence type="ECO:0000259" key="11">
    <source>
        <dbReference type="Pfam" id="PF08436"/>
    </source>
</evidence>
<dbReference type="GO" id="GO:0070402">
    <property type="term" value="F:NADPH binding"/>
    <property type="evidence" value="ECO:0007669"/>
    <property type="project" value="InterPro"/>
</dbReference>
<dbReference type="GO" id="GO:0030145">
    <property type="term" value="F:manganese ion binding"/>
    <property type="evidence" value="ECO:0007669"/>
    <property type="project" value="TreeGrafter"/>
</dbReference>
<feature type="binding site" evidence="9">
    <location>
        <position position="196"/>
    </location>
    <ligand>
        <name>NADPH</name>
        <dbReference type="ChEBI" id="CHEBI:57783"/>
    </ligand>
</feature>
<evidence type="ECO:0000313" key="13">
    <source>
        <dbReference type="EMBL" id="SHF21458.1"/>
    </source>
</evidence>
<keyword evidence="14" id="KW-1185">Reference proteome</keyword>
<feature type="domain" description="DXP reductoisomerase C-terminal" evidence="12">
    <location>
        <begin position="253"/>
        <end position="367"/>
    </location>
</feature>
<dbReference type="Pfam" id="PF02670">
    <property type="entry name" value="DXP_reductoisom"/>
    <property type="match status" value="1"/>
</dbReference>
<dbReference type="InterPro" id="IPR013512">
    <property type="entry name" value="DXP_reductoisomerase_N"/>
</dbReference>
<keyword evidence="4 9" id="KW-0521">NADP</keyword>
<comment type="cofactor">
    <cofactor evidence="9">
        <name>Mg(2+)</name>
        <dbReference type="ChEBI" id="CHEBI:18420"/>
    </cofactor>
    <cofactor evidence="9">
        <name>Mn(2+)</name>
        <dbReference type="ChEBI" id="CHEBI:29035"/>
    </cofactor>
</comment>
<dbReference type="GO" id="GO:0051484">
    <property type="term" value="P:isopentenyl diphosphate biosynthetic process, methylerythritol 4-phosphate pathway involved in terpenoid biosynthetic process"/>
    <property type="evidence" value="ECO:0007669"/>
    <property type="project" value="UniProtKB-ARBA"/>
</dbReference>
<dbReference type="HAMAP" id="MF_00183">
    <property type="entry name" value="DXP_reductoisom"/>
    <property type="match status" value="1"/>
</dbReference>
<dbReference type="PANTHER" id="PTHR30525:SF0">
    <property type="entry name" value="1-DEOXY-D-XYLULOSE 5-PHOSPHATE REDUCTOISOMERASE, CHLOROPLASTIC"/>
    <property type="match status" value="1"/>
</dbReference>
<comment type="catalytic activity">
    <reaction evidence="8">
        <text>2-C-methyl-D-erythritol 4-phosphate + NADP(+) = 1-deoxy-D-xylulose 5-phosphate + NADPH + H(+)</text>
        <dbReference type="Rhea" id="RHEA:13717"/>
        <dbReference type="ChEBI" id="CHEBI:15378"/>
        <dbReference type="ChEBI" id="CHEBI:57783"/>
        <dbReference type="ChEBI" id="CHEBI:57792"/>
        <dbReference type="ChEBI" id="CHEBI:58262"/>
        <dbReference type="ChEBI" id="CHEBI:58349"/>
        <dbReference type="EC" id="1.1.1.267"/>
    </reaction>
    <physiologicalReaction direction="right-to-left" evidence="8">
        <dbReference type="Rhea" id="RHEA:13719"/>
    </physiologicalReaction>
</comment>
<dbReference type="InterPro" id="IPR036291">
    <property type="entry name" value="NAD(P)-bd_dom_sf"/>
</dbReference>
<dbReference type="InterPro" id="IPR013644">
    <property type="entry name" value="DXP_reductoisomerase_C"/>
</dbReference>
<evidence type="ECO:0000313" key="14">
    <source>
        <dbReference type="Proteomes" id="UP000184334"/>
    </source>
</evidence>
<dbReference type="GO" id="GO:0016853">
    <property type="term" value="F:isomerase activity"/>
    <property type="evidence" value="ECO:0007669"/>
    <property type="project" value="UniProtKB-KW"/>
</dbReference>
<evidence type="ECO:0000256" key="5">
    <source>
        <dbReference type="ARBA" id="ARBA00023002"/>
    </source>
</evidence>
<feature type="binding site" evidence="9">
    <location>
        <position position="117"/>
    </location>
    <ligand>
        <name>NADPH</name>
        <dbReference type="ChEBI" id="CHEBI:57783"/>
    </ligand>
</feature>
<dbReference type="RefSeq" id="WP_072865910.1">
    <property type="nucleotide sequence ID" value="NZ_FQUI01000047.1"/>
</dbReference>
<dbReference type="InterPro" id="IPR003821">
    <property type="entry name" value="DXP_reductoisomerase"/>
</dbReference>
<dbReference type="NCBIfam" id="TIGR00243">
    <property type="entry name" value="Dxr"/>
    <property type="match status" value="1"/>
</dbReference>
<dbReference type="SUPFAM" id="SSF51735">
    <property type="entry name" value="NAD(P)-binding Rossmann-fold domains"/>
    <property type="match status" value="1"/>
</dbReference>
<feature type="binding site" evidence="9">
    <location>
        <position position="144"/>
    </location>
    <ligand>
        <name>1-deoxy-D-xylulose 5-phosphate</name>
        <dbReference type="ChEBI" id="CHEBI:57792"/>
    </ligand>
</feature>
<feature type="binding site" evidence="9">
    <location>
        <position position="145"/>
    </location>
    <ligand>
        <name>Mn(2+)</name>
        <dbReference type="ChEBI" id="CHEBI:29035"/>
    </ligand>
</feature>
<dbReference type="AlphaFoldDB" id="A0A1M4ZTX7"/>
<dbReference type="Gene3D" id="1.10.1740.10">
    <property type="match status" value="1"/>
</dbReference>
<dbReference type="InterPro" id="IPR026877">
    <property type="entry name" value="DXPR_C"/>
</dbReference>
<dbReference type="OrthoDB" id="9806546at2"/>
<gene>
    <name evidence="9" type="primary">dxr</name>
    <name evidence="13" type="ORF">SAMN02745164_02021</name>
</gene>
<feature type="binding site" evidence="9">
    <location>
        <position position="212"/>
    </location>
    <ligand>
        <name>Mn(2+)</name>
        <dbReference type="ChEBI" id="CHEBI:29035"/>
    </ligand>
</feature>
<feature type="binding site" evidence="9">
    <location>
        <position position="208"/>
    </location>
    <ligand>
        <name>1-deoxy-D-xylulose 5-phosphate</name>
        <dbReference type="ChEBI" id="CHEBI:57792"/>
    </ligand>
</feature>
<dbReference type="SUPFAM" id="SSF69055">
    <property type="entry name" value="1-deoxy-D-xylulose-5-phosphate reductoisomerase, C-terminal domain"/>
    <property type="match status" value="1"/>
</dbReference>
<feature type="binding site" evidence="9">
    <location>
        <position position="203"/>
    </location>
    <ligand>
        <name>1-deoxy-D-xylulose 5-phosphate</name>
        <dbReference type="ChEBI" id="CHEBI:57792"/>
    </ligand>
</feature>
<feature type="domain" description="1-deoxy-D-xylulose 5-phosphate reductoisomerase N-terminal" evidence="10">
    <location>
        <begin position="3"/>
        <end position="125"/>
    </location>
</feature>
<reference evidence="13" key="1">
    <citation type="submission" date="2016-11" db="EMBL/GenBank/DDBJ databases">
        <authorList>
            <person name="Varghese N."/>
            <person name="Submissions S."/>
        </authorList>
    </citation>
    <scope>NUCLEOTIDE SEQUENCE [LARGE SCALE GENOMIC DNA]</scope>
    <source>
        <strain evidence="13">DSM 16785</strain>
    </source>
</reference>
<feature type="binding site" evidence="9">
    <location>
        <position position="40"/>
    </location>
    <ligand>
        <name>NADPH</name>
        <dbReference type="ChEBI" id="CHEBI:57783"/>
    </ligand>
</feature>
<keyword evidence="3 9" id="KW-0479">Metal-binding</keyword>
<feature type="binding site" evidence="9">
    <location>
        <position position="167"/>
    </location>
    <ligand>
        <name>1-deoxy-D-xylulose 5-phosphate</name>
        <dbReference type="ChEBI" id="CHEBI:57792"/>
    </ligand>
</feature>
<evidence type="ECO:0000256" key="4">
    <source>
        <dbReference type="ARBA" id="ARBA00022857"/>
    </source>
</evidence>
<feature type="binding site" evidence="9">
    <location>
        <position position="119"/>
    </location>
    <ligand>
        <name>NADPH</name>
        <dbReference type="ChEBI" id="CHEBI:57783"/>
    </ligand>
</feature>
<feature type="binding site" evidence="9">
    <location>
        <position position="190"/>
    </location>
    <ligand>
        <name>1-deoxy-D-xylulose 5-phosphate</name>
        <dbReference type="ChEBI" id="CHEBI:57792"/>
    </ligand>
</feature>
<dbReference type="GO" id="GO:0030604">
    <property type="term" value="F:1-deoxy-D-xylulose-5-phosphate reductoisomerase activity"/>
    <property type="evidence" value="ECO:0007669"/>
    <property type="project" value="UniProtKB-UniRule"/>
</dbReference>
<keyword evidence="7 9" id="KW-0414">Isoprene biosynthesis</keyword>
<dbReference type="PIRSF" id="PIRSF006205">
    <property type="entry name" value="Dxp_reductismrs"/>
    <property type="match status" value="1"/>
</dbReference>
<name>A0A1M4ZTX7_MARH1</name>
<keyword evidence="6 9" id="KW-0464">Manganese</keyword>
<proteinExistence type="inferred from homology"/>
<feature type="binding site" evidence="9">
    <location>
        <position position="12"/>
    </location>
    <ligand>
        <name>NADPH</name>
        <dbReference type="ChEBI" id="CHEBI:57783"/>
    </ligand>
</feature>
<dbReference type="Pfam" id="PF08436">
    <property type="entry name" value="DXP_redisom_C"/>
    <property type="match status" value="1"/>
</dbReference>
<keyword evidence="9" id="KW-0460">Magnesium</keyword>
<dbReference type="InterPro" id="IPR036169">
    <property type="entry name" value="DXPR_C_sf"/>
</dbReference>
<dbReference type="SUPFAM" id="SSF55347">
    <property type="entry name" value="Glyceraldehyde-3-phosphate dehydrogenase-like, C-terminal domain"/>
    <property type="match status" value="1"/>
</dbReference>
<dbReference type="EMBL" id="FQUI01000047">
    <property type="protein sequence ID" value="SHF21458.1"/>
    <property type="molecule type" value="Genomic_DNA"/>
</dbReference>
<evidence type="ECO:0000256" key="1">
    <source>
        <dbReference type="ARBA" id="ARBA00005094"/>
    </source>
</evidence>
<feature type="binding site" evidence="9">
    <location>
        <position position="143"/>
    </location>
    <ligand>
        <name>Mn(2+)</name>
        <dbReference type="ChEBI" id="CHEBI:29035"/>
    </ligand>
</feature>
<evidence type="ECO:0000256" key="6">
    <source>
        <dbReference type="ARBA" id="ARBA00023211"/>
    </source>
</evidence>
<evidence type="ECO:0000259" key="12">
    <source>
        <dbReference type="Pfam" id="PF13288"/>
    </source>
</evidence>
<feature type="binding site" evidence="9">
    <location>
        <position position="209"/>
    </location>
    <ligand>
        <name>1-deoxy-D-xylulose 5-phosphate</name>
        <dbReference type="ChEBI" id="CHEBI:57792"/>
    </ligand>
</feature>
<dbReference type="Gene3D" id="3.40.50.720">
    <property type="entry name" value="NAD(P)-binding Rossmann-like Domain"/>
    <property type="match status" value="1"/>
</dbReference>
<dbReference type="EC" id="1.1.1.267" evidence="9"/>
<feature type="binding site" evidence="9">
    <location>
        <position position="118"/>
    </location>
    <ligand>
        <name>1-deoxy-D-xylulose 5-phosphate</name>
        <dbReference type="ChEBI" id="CHEBI:57792"/>
    </ligand>
</feature>
<dbReference type="STRING" id="1122195.SAMN02745164_02021"/>
<keyword evidence="5 9" id="KW-0560">Oxidoreductase</keyword>
<evidence type="ECO:0000256" key="3">
    <source>
        <dbReference type="ARBA" id="ARBA00022723"/>
    </source>
</evidence>
<evidence type="ECO:0000256" key="8">
    <source>
        <dbReference type="ARBA" id="ARBA00048543"/>
    </source>
</evidence>
<dbReference type="UniPathway" id="UPA00056">
    <property type="reaction ID" value="UER00092"/>
</dbReference>
<comment type="pathway">
    <text evidence="1 9">Isoprenoid biosynthesis; isopentenyl diphosphate biosynthesis via DXP pathway; isopentenyl diphosphate from 1-deoxy-D-xylulose 5-phosphate: step 1/6.</text>
</comment>
<evidence type="ECO:0000256" key="9">
    <source>
        <dbReference type="HAMAP-Rule" id="MF_00183"/>
    </source>
</evidence>
<dbReference type="Proteomes" id="UP000184334">
    <property type="component" value="Unassembled WGS sequence"/>
</dbReference>
<feature type="binding site" evidence="9">
    <location>
        <position position="39"/>
    </location>
    <ligand>
        <name>NADPH</name>
        <dbReference type="ChEBI" id="CHEBI:57783"/>
    </ligand>
</feature>
<evidence type="ECO:0000256" key="2">
    <source>
        <dbReference type="ARBA" id="ARBA00006825"/>
    </source>
</evidence>
<feature type="binding site" evidence="9">
    <location>
        <position position="145"/>
    </location>
    <ligand>
        <name>1-deoxy-D-xylulose 5-phosphate</name>
        <dbReference type="ChEBI" id="CHEBI:57792"/>
    </ligand>
</feature>
<accession>A0A1M4ZTX7</accession>
<evidence type="ECO:0000256" key="7">
    <source>
        <dbReference type="ARBA" id="ARBA00023229"/>
    </source>
</evidence>
<comment type="function">
    <text evidence="9">Catalyzes the NADPH-dependent rearrangement and reduction of 1-deoxy-D-xylulose-5-phosphate (DXP) to 2-C-methyl-D-erythritol 4-phosphate (MEP).</text>
</comment>
<organism evidence="13 14">
    <name type="scientific">Marinitoga hydrogenitolerans (strain DSM 16785 / JCM 12826 / AT1271)</name>
    <dbReference type="NCBI Taxonomy" id="1122195"/>
    <lineage>
        <taxon>Bacteria</taxon>
        <taxon>Thermotogati</taxon>
        <taxon>Thermotogota</taxon>
        <taxon>Thermotogae</taxon>
        <taxon>Petrotogales</taxon>
        <taxon>Petrotogaceae</taxon>
        <taxon>Marinitoga</taxon>
    </lineage>
</organism>
<dbReference type="Pfam" id="PF13288">
    <property type="entry name" value="DXPR_C"/>
    <property type="match status" value="1"/>
</dbReference>
<feature type="binding site" evidence="9">
    <location>
        <position position="212"/>
    </location>
    <ligand>
        <name>1-deoxy-D-xylulose 5-phosphate</name>
        <dbReference type="ChEBI" id="CHEBI:57792"/>
    </ligand>
</feature>
<dbReference type="PANTHER" id="PTHR30525">
    <property type="entry name" value="1-DEOXY-D-XYLULOSE 5-PHOSPHATE REDUCTOISOMERASE"/>
    <property type="match status" value="1"/>
</dbReference>
<comment type="caution">
    <text evidence="13">The sequence shown here is derived from an EMBL/GenBank/DDBJ whole genome shotgun (WGS) entry which is preliminary data.</text>
</comment>
<feature type="binding site" evidence="9">
    <location>
        <position position="10"/>
    </location>
    <ligand>
        <name>NADPH</name>
        <dbReference type="ChEBI" id="CHEBI:57783"/>
    </ligand>
</feature>
<sequence length="375" mass="42781">MKIAITGVTGSIGTQTLDVLRFLKKKNFNFELVGISAGKNKNRLIEIIKEFSPKYASLEFGEIEKFNETQIFIGKDSTIKMLEKADPDFVLVATGGSVGIKHTLKAIEIAKRIGLANKESIVCGGDMLFEYAKKYNTEIIPVDSEHSALFQLEKGDVKPSKIIITASGGALRDWPLNKLNNVTVKDVLNHPVWSMGKRITIDSATMVNKGLEVIEAYYLFNLKKENINVLINRNSHIHAIIGYPDGVMKFHYGIPDMKNPIAYSITYPDRLYEYKYPDLILEPIIFEKIDYNRYPSLKLAFDILGNQKLQIVYNAADEISVQMFLNGEIRYTEIYKSIYQAIEYFDKKRIQINNFDDIISLDNKVKEYLINLYTL</sequence>
<feature type="binding site" evidence="9">
    <location>
        <position position="9"/>
    </location>
    <ligand>
        <name>NADPH</name>
        <dbReference type="ChEBI" id="CHEBI:57783"/>
    </ligand>
</feature>
<feature type="domain" description="1-deoxy-D-xylulose 5-phosphate reductoisomerase C-terminal" evidence="11">
    <location>
        <begin position="139"/>
        <end position="220"/>
    </location>
</feature>
<evidence type="ECO:0000259" key="10">
    <source>
        <dbReference type="Pfam" id="PF02670"/>
    </source>
</evidence>